<dbReference type="InterPro" id="IPR036742">
    <property type="entry name" value="ATP_synth_F1_esu_sf_mt"/>
</dbReference>
<organism evidence="2 3">
    <name type="scientific">Wickerhamomyces anomalus (strain ATCC 58044 / CBS 1984 / NCYC 433 / NRRL Y-366-8)</name>
    <name type="common">Yeast</name>
    <name type="synonym">Hansenula anomala</name>
    <dbReference type="NCBI Taxonomy" id="683960"/>
    <lineage>
        <taxon>Eukaryota</taxon>
        <taxon>Fungi</taxon>
        <taxon>Dikarya</taxon>
        <taxon>Ascomycota</taxon>
        <taxon>Saccharomycotina</taxon>
        <taxon>Saccharomycetes</taxon>
        <taxon>Phaffomycetales</taxon>
        <taxon>Wickerhamomycetaceae</taxon>
        <taxon>Wickerhamomyces</taxon>
    </lineage>
</organism>
<proteinExistence type="inferred from homology"/>
<dbReference type="GO" id="GO:0046933">
    <property type="term" value="F:proton-transporting ATP synthase activity, rotational mechanism"/>
    <property type="evidence" value="ECO:0007669"/>
    <property type="project" value="EnsemblFungi"/>
</dbReference>
<dbReference type="GO" id="GO:0005743">
    <property type="term" value="C:mitochondrial inner membrane"/>
    <property type="evidence" value="ECO:0007669"/>
    <property type="project" value="EnsemblFungi"/>
</dbReference>
<comment type="similarity">
    <text evidence="1">Belongs to the eukaryotic ATPase epsilon family.</text>
</comment>
<dbReference type="GeneID" id="30201360"/>
<dbReference type="OrthoDB" id="269124at2759"/>
<dbReference type="Pfam" id="PF04627">
    <property type="entry name" value="ATP-synt_Eps"/>
    <property type="match status" value="1"/>
</dbReference>
<dbReference type="STRING" id="683960.A0A1E3P2Q8"/>
<dbReference type="EMBL" id="KV454210">
    <property type="protein sequence ID" value="ODQ59761.1"/>
    <property type="molecule type" value="Genomic_DNA"/>
</dbReference>
<dbReference type="GO" id="GO:0016887">
    <property type="term" value="F:ATP hydrolysis activity"/>
    <property type="evidence" value="ECO:0007669"/>
    <property type="project" value="EnsemblFungi"/>
</dbReference>
<dbReference type="AlphaFoldDB" id="A0A1E3P2Q8"/>
<sequence length="62" mass="6993">MSAWRKAGFSFNKYLQISAQTVRKALKPEFQTQKVQARGNTDAKVIKFENGVAKEAEPLAKH</sequence>
<dbReference type="Proteomes" id="UP000094112">
    <property type="component" value="Unassembled WGS sequence"/>
</dbReference>
<dbReference type="SUPFAM" id="SSF48690">
    <property type="entry name" value="Epsilon subunit of mitochondrial F1F0-ATP synthase"/>
    <property type="match status" value="1"/>
</dbReference>
<dbReference type="PANTHER" id="PTHR12448:SF0">
    <property type="entry name" value="ATP SYNTHASE SUBUNIT EPSILON, MITOCHONDRIAL"/>
    <property type="match status" value="1"/>
</dbReference>
<keyword evidence="3" id="KW-1185">Reference proteome</keyword>
<protein>
    <recommendedName>
        <fullName evidence="4">ATP synthase subunit epsilon, mitochondrial</fullName>
    </recommendedName>
</protein>
<evidence type="ECO:0000313" key="3">
    <source>
        <dbReference type="Proteomes" id="UP000094112"/>
    </source>
</evidence>
<dbReference type="PANTHER" id="PTHR12448">
    <property type="entry name" value="ATP SYNTHASE EPSILON CHAIN, MITOCHONDRIAL"/>
    <property type="match status" value="1"/>
</dbReference>
<accession>A0A1E3P2Q8</accession>
<dbReference type="InterPro" id="IPR006721">
    <property type="entry name" value="ATP_synth_F1_esu_mt"/>
</dbReference>
<dbReference type="CDD" id="cd12153">
    <property type="entry name" value="F1-ATPase_epsilon"/>
    <property type="match status" value="1"/>
</dbReference>
<dbReference type="Gene3D" id="1.10.1620.20">
    <property type="entry name" value="ATP synthase, F1 complex, epsilon subunit superfamily, mitochondrial"/>
    <property type="match status" value="1"/>
</dbReference>
<dbReference type="GO" id="GO:0042776">
    <property type="term" value="P:proton motive force-driven mitochondrial ATP synthesis"/>
    <property type="evidence" value="ECO:0007669"/>
    <property type="project" value="TreeGrafter"/>
</dbReference>
<gene>
    <name evidence="2" type="ORF">WICANDRAFT_68345</name>
</gene>
<evidence type="ECO:0008006" key="4">
    <source>
        <dbReference type="Google" id="ProtNLM"/>
    </source>
</evidence>
<reference evidence="2 3" key="1">
    <citation type="journal article" date="2016" name="Proc. Natl. Acad. Sci. U.S.A.">
        <title>Comparative genomics of biotechnologically important yeasts.</title>
        <authorList>
            <person name="Riley R."/>
            <person name="Haridas S."/>
            <person name="Wolfe K.H."/>
            <person name="Lopes M.R."/>
            <person name="Hittinger C.T."/>
            <person name="Goeker M."/>
            <person name="Salamov A.A."/>
            <person name="Wisecaver J.H."/>
            <person name="Long T.M."/>
            <person name="Calvey C.H."/>
            <person name="Aerts A.L."/>
            <person name="Barry K.W."/>
            <person name="Choi C."/>
            <person name="Clum A."/>
            <person name="Coughlan A.Y."/>
            <person name="Deshpande S."/>
            <person name="Douglass A.P."/>
            <person name="Hanson S.J."/>
            <person name="Klenk H.-P."/>
            <person name="LaButti K.M."/>
            <person name="Lapidus A."/>
            <person name="Lindquist E.A."/>
            <person name="Lipzen A.M."/>
            <person name="Meier-Kolthoff J.P."/>
            <person name="Ohm R.A."/>
            <person name="Otillar R.P."/>
            <person name="Pangilinan J.L."/>
            <person name="Peng Y."/>
            <person name="Rokas A."/>
            <person name="Rosa C.A."/>
            <person name="Scheuner C."/>
            <person name="Sibirny A.A."/>
            <person name="Slot J.C."/>
            <person name="Stielow J.B."/>
            <person name="Sun H."/>
            <person name="Kurtzman C.P."/>
            <person name="Blackwell M."/>
            <person name="Grigoriev I.V."/>
            <person name="Jeffries T.W."/>
        </authorList>
    </citation>
    <scope>NUCLEOTIDE SEQUENCE [LARGE SCALE GENOMIC DNA]</scope>
    <source>
        <strain evidence="3">ATCC 58044 / CBS 1984 / NCYC 433 / NRRL Y-366-8</strain>
    </source>
</reference>
<dbReference type="GO" id="GO:0045259">
    <property type="term" value="C:proton-transporting ATP synthase complex"/>
    <property type="evidence" value="ECO:0007669"/>
    <property type="project" value="EnsemblFungi"/>
</dbReference>
<evidence type="ECO:0000256" key="1">
    <source>
        <dbReference type="ARBA" id="ARBA00009502"/>
    </source>
</evidence>
<evidence type="ECO:0000313" key="2">
    <source>
        <dbReference type="EMBL" id="ODQ59761.1"/>
    </source>
</evidence>
<name>A0A1E3P2Q8_WICAA</name>
<dbReference type="RefSeq" id="XP_019038968.1">
    <property type="nucleotide sequence ID" value="XM_019184114.1"/>
</dbReference>